<dbReference type="InterPro" id="IPR046348">
    <property type="entry name" value="SIS_dom_sf"/>
</dbReference>
<evidence type="ECO:0000256" key="2">
    <source>
        <dbReference type="ARBA" id="ARBA00023235"/>
    </source>
</evidence>
<dbReference type="Pfam" id="PF10432">
    <property type="entry name" value="bact-PGI_C"/>
    <property type="match status" value="1"/>
</dbReference>
<comment type="similarity">
    <text evidence="1">Belongs to the PGI/PMI family.</text>
</comment>
<dbReference type="SUPFAM" id="SSF53697">
    <property type="entry name" value="SIS domain"/>
    <property type="match status" value="1"/>
</dbReference>
<feature type="domain" description="Bifunctional glucose-6-phosphate/mannose-6-phosphate isomerase C-terminal" evidence="3">
    <location>
        <begin position="182"/>
        <end position="326"/>
    </location>
</feature>
<evidence type="ECO:0000259" key="3">
    <source>
        <dbReference type="Pfam" id="PF10432"/>
    </source>
</evidence>
<protein>
    <submittedName>
        <fullName evidence="4">Mannose-6-phosphate isomerase / glucose-6-phosphate isomerase</fullName>
    </submittedName>
</protein>
<dbReference type="GO" id="GO:1901135">
    <property type="term" value="P:carbohydrate derivative metabolic process"/>
    <property type="evidence" value="ECO:0007669"/>
    <property type="project" value="InterPro"/>
</dbReference>
<dbReference type="EMBL" id="LCPF01000001">
    <property type="protein sequence ID" value="KKU91529.1"/>
    <property type="molecule type" value="Genomic_DNA"/>
</dbReference>
<dbReference type="GO" id="GO:0097367">
    <property type="term" value="F:carbohydrate derivative binding"/>
    <property type="evidence" value="ECO:0007669"/>
    <property type="project" value="InterPro"/>
</dbReference>
<evidence type="ECO:0000256" key="1">
    <source>
        <dbReference type="ARBA" id="ARBA00010523"/>
    </source>
</evidence>
<dbReference type="Gene3D" id="3.40.50.10490">
    <property type="entry name" value="Glucose-6-phosphate isomerase like protein, domain 1"/>
    <property type="match status" value="2"/>
</dbReference>
<comment type="caution">
    <text evidence="4">The sequence shown here is derived from an EMBL/GenBank/DDBJ whole genome shotgun (WGS) entry which is preliminary data.</text>
</comment>
<dbReference type="InterPro" id="IPR019490">
    <property type="entry name" value="Glu6P/Mann6P_isomerase_C"/>
</dbReference>
<gene>
    <name evidence="4" type="ORF">UY23_C0001G0135</name>
</gene>
<dbReference type="AlphaFoldDB" id="A0A0G1UBN4"/>
<reference evidence="4 5" key="1">
    <citation type="journal article" date="2015" name="Nature">
        <title>rRNA introns, odd ribosomes, and small enigmatic genomes across a large radiation of phyla.</title>
        <authorList>
            <person name="Brown C.T."/>
            <person name="Hug L.A."/>
            <person name="Thomas B.C."/>
            <person name="Sharon I."/>
            <person name="Castelle C.J."/>
            <person name="Singh A."/>
            <person name="Wilkins M.J."/>
            <person name="Williams K.H."/>
            <person name="Banfield J.F."/>
        </authorList>
    </citation>
    <scope>NUCLEOTIDE SEQUENCE [LARGE SCALE GENOMIC DNA]</scope>
</reference>
<evidence type="ECO:0000313" key="4">
    <source>
        <dbReference type="EMBL" id="KKU91529.1"/>
    </source>
</evidence>
<dbReference type="GO" id="GO:0005975">
    <property type="term" value="P:carbohydrate metabolic process"/>
    <property type="evidence" value="ECO:0007669"/>
    <property type="project" value="InterPro"/>
</dbReference>
<keyword evidence="2 4" id="KW-0413">Isomerase</keyword>
<evidence type="ECO:0000313" key="5">
    <source>
        <dbReference type="Proteomes" id="UP000034956"/>
    </source>
</evidence>
<proteinExistence type="inferred from homology"/>
<dbReference type="Proteomes" id="UP000034956">
    <property type="component" value="Unassembled WGS sequence"/>
</dbReference>
<organism evidence="4 5">
    <name type="scientific">Candidatus Jorgensenbacteria bacterium GW2011_GWA1_48_11</name>
    <dbReference type="NCBI Taxonomy" id="1618660"/>
    <lineage>
        <taxon>Bacteria</taxon>
        <taxon>Candidatus Joergenseniibacteriota</taxon>
    </lineage>
</organism>
<dbReference type="GO" id="GO:0004347">
    <property type="term" value="F:glucose-6-phosphate isomerase activity"/>
    <property type="evidence" value="ECO:0007669"/>
    <property type="project" value="InterPro"/>
</dbReference>
<accession>A0A0G1UBN4</accession>
<name>A0A0G1UBN4_9BACT</name>
<dbReference type="GO" id="GO:0004476">
    <property type="term" value="F:mannose-6-phosphate isomerase activity"/>
    <property type="evidence" value="ECO:0007669"/>
    <property type="project" value="InterPro"/>
</dbReference>
<sequence>MTVERYEENILAFNKQLGFSGLSDYNLGKLKSSRKPDAVMILGMGGSGLPQNIIAKLGPSLGLRTAILDWKDYGLNPYAGFFKNPLFIFISFSGNTAEVISGLQKLIKGKKKKSIAVIAGGGQMRGIAERFNLPFVTYSARGLTPREALGYNYYALIKVLRSVFPGIKTRNLSKRIKPTGFRNAAKNLAKQIGSRITLVYTDSAHSHLGYIWKTNLNETAKLPAFNNVIPEFLHNEITAFENKHYPFFAIFLSDPAAPGIIKEKTEVVRKILTTVKIPNVSLKLAGRNEEEKTWNSIILSHLTGFYLAKINKISPTQTRLIDQLKHLTK</sequence>